<evidence type="ECO:0000313" key="1">
    <source>
        <dbReference type="EMBL" id="KAB2015939.1"/>
    </source>
</evidence>
<dbReference type="Proteomes" id="UP000327439">
    <property type="component" value="Chromosome D08"/>
</dbReference>
<dbReference type="EMBL" id="CM018222">
    <property type="protein sequence ID" value="KAB2015939.1"/>
    <property type="molecule type" value="Genomic_DNA"/>
</dbReference>
<proteinExistence type="predicted"/>
<protein>
    <submittedName>
        <fullName evidence="1">Uncharacterized protein</fullName>
    </submittedName>
</protein>
<dbReference type="OrthoDB" id="10533271at2759"/>
<organism evidence="1 2">
    <name type="scientific">Gossypium barbadense</name>
    <name type="common">Sea Island cotton</name>
    <name type="synonym">Hibiscus barbadensis</name>
    <dbReference type="NCBI Taxonomy" id="3634"/>
    <lineage>
        <taxon>Eukaryota</taxon>
        <taxon>Viridiplantae</taxon>
        <taxon>Streptophyta</taxon>
        <taxon>Embryophyta</taxon>
        <taxon>Tracheophyta</taxon>
        <taxon>Spermatophyta</taxon>
        <taxon>Magnoliopsida</taxon>
        <taxon>eudicotyledons</taxon>
        <taxon>Gunneridae</taxon>
        <taxon>Pentapetalae</taxon>
        <taxon>rosids</taxon>
        <taxon>malvids</taxon>
        <taxon>Malvales</taxon>
        <taxon>Malvaceae</taxon>
        <taxon>Malvoideae</taxon>
        <taxon>Gossypium</taxon>
    </lineage>
</organism>
<reference evidence="2" key="1">
    <citation type="journal article" date="2020" name="Nat. Genet.">
        <title>Genomic diversifications of five Gossypium allopolyploid species and their impact on cotton improvement.</title>
        <authorList>
            <person name="Chen Z.J."/>
            <person name="Sreedasyam A."/>
            <person name="Ando A."/>
            <person name="Song Q."/>
            <person name="De Santiago L.M."/>
            <person name="Hulse-Kemp A.M."/>
            <person name="Ding M."/>
            <person name="Ye W."/>
            <person name="Kirkbride R.C."/>
            <person name="Jenkins J."/>
            <person name="Plott C."/>
            <person name="Lovell J."/>
            <person name="Lin Y.M."/>
            <person name="Vaughn R."/>
            <person name="Liu B."/>
            <person name="Simpson S."/>
            <person name="Scheffler B.E."/>
            <person name="Wen L."/>
            <person name="Saski C.A."/>
            <person name="Grover C.E."/>
            <person name="Hu G."/>
            <person name="Conover J.L."/>
            <person name="Carlson J.W."/>
            <person name="Shu S."/>
            <person name="Boston L.B."/>
            <person name="Williams M."/>
            <person name="Peterson D.G."/>
            <person name="McGee K."/>
            <person name="Jones D.C."/>
            <person name="Wendel J.F."/>
            <person name="Stelly D.M."/>
            <person name="Grimwood J."/>
            <person name="Schmutz J."/>
        </authorList>
    </citation>
    <scope>NUCLEOTIDE SEQUENCE [LARGE SCALE GENOMIC DNA]</scope>
    <source>
        <strain evidence="2">cv. 3-79</strain>
    </source>
</reference>
<accession>A0A5J5QBW3</accession>
<dbReference type="AlphaFoldDB" id="A0A5J5QBW3"/>
<name>A0A5J5QBW3_GOSBA</name>
<sequence>MSYGQGLNPYYIGNTNRLDSPIGHDRSSGGSTSFFSSATRNLWGGNGGLNYNTIAASSGAYMGSGSGSLRGNALGNNGTNWGSSSISGQGGRDNISGNSVNFGNGNGDNNFGLGTAGYERNIGTNVVPASSYTASNGGYDISFANLPASASIYGDTTWQSSTSVRDSSGTFGYGLDSATSDVTLKSSPGFVGGYNVNKRQANRGIAT</sequence>
<gene>
    <name evidence="1" type="ORF">ES319_D08G060400v1</name>
</gene>
<evidence type="ECO:0000313" key="2">
    <source>
        <dbReference type="Proteomes" id="UP000327439"/>
    </source>
</evidence>
<keyword evidence="2" id="KW-1185">Reference proteome</keyword>